<dbReference type="RefSeq" id="WP_345065741.1">
    <property type="nucleotide sequence ID" value="NZ_BAABCN010000004.1"/>
</dbReference>
<dbReference type="PANTHER" id="PTHR10587">
    <property type="entry name" value="GLYCOSYL TRANSFERASE-RELATED"/>
    <property type="match status" value="1"/>
</dbReference>
<keyword evidence="3" id="KW-1185">Reference proteome</keyword>
<evidence type="ECO:0000313" key="2">
    <source>
        <dbReference type="EMBL" id="GAA3877675.1"/>
    </source>
</evidence>
<reference evidence="3" key="1">
    <citation type="journal article" date="2019" name="Int. J. Syst. Evol. Microbiol.">
        <title>The Global Catalogue of Microorganisms (GCM) 10K type strain sequencing project: providing services to taxonomists for standard genome sequencing and annotation.</title>
        <authorList>
            <consortium name="The Broad Institute Genomics Platform"/>
            <consortium name="The Broad Institute Genome Sequencing Center for Infectious Disease"/>
            <person name="Wu L."/>
            <person name="Ma J."/>
        </authorList>
    </citation>
    <scope>NUCLEOTIDE SEQUENCE [LARGE SCALE GENOMIC DNA]</scope>
    <source>
        <strain evidence="3">JCM 17021</strain>
    </source>
</reference>
<gene>
    <name evidence="2" type="ORF">GCM10022381_20210</name>
</gene>
<organism evidence="2 3">
    <name type="scientific">Leifsonia kafniensis</name>
    <dbReference type="NCBI Taxonomy" id="475957"/>
    <lineage>
        <taxon>Bacteria</taxon>
        <taxon>Bacillati</taxon>
        <taxon>Actinomycetota</taxon>
        <taxon>Actinomycetes</taxon>
        <taxon>Micrococcales</taxon>
        <taxon>Microbacteriaceae</taxon>
        <taxon>Leifsonia</taxon>
    </lineage>
</organism>
<evidence type="ECO:0000259" key="1">
    <source>
        <dbReference type="PROSITE" id="PS51677"/>
    </source>
</evidence>
<feature type="domain" description="NodB homology" evidence="1">
    <location>
        <begin position="3"/>
        <end position="190"/>
    </location>
</feature>
<dbReference type="Pfam" id="PF01522">
    <property type="entry name" value="Polysacc_deac_1"/>
    <property type="match status" value="1"/>
</dbReference>
<dbReference type="Gene3D" id="3.20.20.370">
    <property type="entry name" value="Glycoside hydrolase/deacetylase"/>
    <property type="match status" value="1"/>
</dbReference>
<dbReference type="PROSITE" id="PS51677">
    <property type="entry name" value="NODB"/>
    <property type="match status" value="1"/>
</dbReference>
<sequence length="227" mass="24922">MSRRLTLSFDNGPTPGVTEAVLEELAQRGILATFFVVGHDLKREGRRELAQKAKDAGHWIGNHTMTHSVQFGTSVDPGLPDAEITAAQEVLGDLAEETRLFRPWGNGGVLGPDLFSTAAIELMKRDGYSCVLWNSVPRDWEDATGWADRALADIRSQDWTVLVVHDIPGGAMDHLGDFLDRVLAEGVEIVQEFPDSCVPIRSGSATGDLHHLITDVPTDKRDKKENE</sequence>
<dbReference type="CDD" id="cd10917">
    <property type="entry name" value="CE4_NodB_like_6s_7s"/>
    <property type="match status" value="1"/>
</dbReference>
<dbReference type="InterPro" id="IPR002509">
    <property type="entry name" value="NODB_dom"/>
</dbReference>
<dbReference type="InterPro" id="IPR011330">
    <property type="entry name" value="Glyco_hydro/deAcase_b/a-brl"/>
</dbReference>
<comment type="caution">
    <text evidence="2">The sequence shown here is derived from an EMBL/GenBank/DDBJ whole genome shotgun (WGS) entry which is preliminary data.</text>
</comment>
<accession>A0ABP7KHV8</accession>
<name>A0ABP7KHV8_9MICO</name>
<dbReference type="Proteomes" id="UP001501803">
    <property type="component" value="Unassembled WGS sequence"/>
</dbReference>
<proteinExistence type="predicted"/>
<dbReference type="InterPro" id="IPR050248">
    <property type="entry name" value="Polysacc_deacetylase_ArnD"/>
</dbReference>
<dbReference type="EMBL" id="BAABCN010000004">
    <property type="protein sequence ID" value="GAA3877675.1"/>
    <property type="molecule type" value="Genomic_DNA"/>
</dbReference>
<dbReference type="SUPFAM" id="SSF88713">
    <property type="entry name" value="Glycoside hydrolase/deacetylase"/>
    <property type="match status" value="1"/>
</dbReference>
<evidence type="ECO:0000313" key="3">
    <source>
        <dbReference type="Proteomes" id="UP001501803"/>
    </source>
</evidence>
<protein>
    <recommendedName>
        <fullName evidence="1">NodB homology domain-containing protein</fullName>
    </recommendedName>
</protein>